<reference evidence="3 4" key="1">
    <citation type="submission" date="2020-09" db="EMBL/GenBank/DDBJ databases">
        <title>De no assembly of potato wild relative species, Solanum commersonii.</title>
        <authorList>
            <person name="Cho K."/>
        </authorList>
    </citation>
    <scope>NUCLEOTIDE SEQUENCE [LARGE SCALE GENOMIC DNA]</scope>
    <source>
        <strain evidence="3">LZ3.2</strain>
        <tissue evidence="3">Leaf</tissue>
    </source>
</reference>
<feature type="domain" description="C2H2-type" evidence="2">
    <location>
        <begin position="47"/>
        <end position="71"/>
    </location>
</feature>
<dbReference type="SUPFAM" id="SSF57667">
    <property type="entry name" value="beta-beta-alpha zinc fingers"/>
    <property type="match status" value="1"/>
</dbReference>
<sequence length="121" mass="13465">MILGKKSEEGSSSPNNNDPPSLLIDDNVDDMKKNADHEKQNIRGFTFWCDTCKIGTFAEKVMEAHMIGKKHKCKEENKNCSVGLSPMKLQFSQFVEHPSDDMISGKKSEEGSSGTNDNDQP</sequence>
<gene>
    <name evidence="3" type="ORF">H5410_051897</name>
</gene>
<feature type="region of interest" description="Disordered" evidence="1">
    <location>
        <begin position="96"/>
        <end position="121"/>
    </location>
</feature>
<dbReference type="Pfam" id="PF12874">
    <property type="entry name" value="zf-met"/>
    <property type="match status" value="1"/>
</dbReference>
<protein>
    <recommendedName>
        <fullName evidence="2">C2H2-type domain-containing protein</fullName>
    </recommendedName>
</protein>
<name>A0A9J5X223_SOLCO</name>
<evidence type="ECO:0000256" key="1">
    <source>
        <dbReference type="SAM" id="MobiDB-lite"/>
    </source>
</evidence>
<dbReference type="EMBL" id="JACXVP010000010">
    <property type="protein sequence ID" value="KAG5581270.1"/>
    <property type="molecule type" value="Genomic_DNA"/>
</dbReference>
<dbReference type="AlphaFoldDB" id="A0A9J5X223"/>
<dbReference type="InterPro" id="IPR013087">
    <property type="entry name" value="Znf_C2H2_type"/>
</dbReference>
<proteinExistence type="predicted"/>
<comment type="caution">
    <text evidence="3">The sequence shown here is derived from an EMBL/GenBank/DDBJ whole genome shotgun (WGS) entry which is preliminary data.</text>
</comment>
<evidence type="ECO:0000313" key="4">
    <source>
        <dbReference type="Proteomes" id="UP000824120"/>
    </source>
</evidence>
<feature type="compositionally biased region" description="Basic and acidic residues" evidence="1">
    <location>
        <begin position="97"/>
        <end position="110"/>
    </location>
</feature>
<dbReference type="InterPro" id="IPR036236">
    <property type="entry name" value="Znf_C2H2_sf"/>
</dbReference>
<keyword evidence="4" id="KW-1185">Reference proteome</keyword>
<organism evidence="3 4">
    <name type="scientific">Solanum commersonii</name>
    <name type="common">Commerson's wild potato</name>
    <name type="synonym">Commerson's nightshade</name>
    <dbReference type="NCBI Taxonomy" id="4109"/>
    <lineage>
        <taxon>Eukaryota</taxon>
        <taxon>Viridiplantae</taxon>
        <taxon>Streptophyta</taxon>
        <taxon>Embryophyta</taxon>
        <taxon>Tracheophyta</taxon>
        <taxon>Spermatophyta</taxon>
        <taxon>Magnoliopsida</taxon>
        <taxon>eudicotyledons</taxon>
        <taxon>Gunneridae</taxon>
        <taxon>Pentapetalae</taxon>
        <taxon>asterids</taxon>
        <taxon>lamiids</taxon>
        <taxon>Solanales</taxon>
        <taxon>Solanaceae</taxon>
        <taxon>Solanoideae</taxon>
        <taxon>Solaneae</taxon>
        <taxon>Solanum</taxon>
    </lineage>
</organism>
<dbReference type="Proteomes" id="UP000824120">
    <property type="component" value="Chromosome 10"/>
</dbReference>
<feature type="region of interest" description="Disordered" evidence="1">
    <location>
        <begin position="1"/>
        <end position="31"/>
    </location>
</feature>
<accession>A0A9J5X223</accession>
<dbReference type="Gene3D" id="3.30.160.60">
    <property type="entry name" value="Classic Zinc Finger"/>
    <property type="match status" value="1"/>
</dbReference>
<feature type="compositionally biased region" description="Low complexity" evidence="1">
    <location>
        <begin position="10"/>
        <end position="25"/>
    </location>
</feature>
<evidence type="ECO:0000313" key="3">
    <source>
        <dbReference type="EMBL" id="KAG5581270.1"/>
    </source>
</evidence>
<evidence type="ECO:0000259" key="2">
    <source>
        <dbReference type="Pfam" id="PF12874"/>
    </source>
</evidence>